<keyword evidence="1" id="KW-1133">Transmembrane helix</keyword>
<dbReference type="GeneID" id="54293343"/>
<proteinExistence type="predicted"/>
<dbReference type="RefSeq" id="XP_033398153.1">
    <property type="nucleotide sequence ID" value="XM_033535847.1"/>
</dbReference>
<dbReference type="EMBL" id="ML995484">
    <property type="protein sequence ID" value="KAF2142441.1"/>
    <property type="molecule type" value="Genomic_DNA"/>
</dbReference>
<evidence type="ECO:0000313" key="2">
    <source>
        <dbReference type="EMBL" id="KAF2142441.1"/>
    </source>
</evidence>
<keyword evidence="3" id="KW-1185">Reference proteome</keyword>
<keyword evidence="1" id="KW-0472">Membrane</keyword>
<keyword evidence="1" id="KW-0812">Transmembrane</keyword>
<feature type="transmembrane region" description="Helical" evidence="1">
    <location>
        <begin position="76"/>
        <end position="99"/>
    </location>
</feature>
<dbReference type="AlphaFoldDB" id="A0A6A6BIP4"/>
<sequence length="141" mass="15351">MTNGHNPRRRDSTAVRTRLAYVPTLPGQAGGLAGREFVPGVRLMLLLMLGLGRGAWSVCLFVGLRTDGSCWVDLSVGFGVGSWWCGCVCVYVCVCICAFDLRTLCARCDACLLGPAWLAVDTAYVRGRRRASRCVCVCAWR</sequence>
<dbReference type="Proteomes" id="UP000799438">
    <property type="component" value="Unassembled WGS sequence"/>
</dbReference>
<gene>
    <name evidence="2" type="ORF">K452DRAFT_18772</name>
</gene>
<organism evidence="2 3">
    <name type="scientific">Aplosporella prunicola CBS 121167</name>
    <dbReference type="NCBI Taxonomy" id="1176127"/>
    <lineage>
        <taxon>Eukaryota</taxon>
        <taxon>Fungi</taxon>
        <taxon>Dikarya</taxon>
        <taxon>Ascomycota</taxon>
        <taxon>Pezizomycotina</taxon>
        <taxon>Dothideomycetes</taxon>
        <taxon>Dothideomycetes incertae sedis</taxon>
        <taxon>Botryosphaeriales</taxon>
        <taxon>Aplosporellaceae</taxon>
        <taxon>Aplosporella</taxon>
    </lineage>
</organism>
<accession>A0A6A6BIP4</accession>
<name>A0A6A6BIP4_9PEZI</name>
<reference evidence="2" key="1">
    <citation type="journal article" date="2020" name="Stud. Mycol.">
        <title>101 Dothideomycetes genomes: a test case for predicting lifestyles and emergence of pathogens.</title>
        <authorList>
            <person name="Haridas S."/>
            <person name="Albert R."/>
            <person name="Binder M."/>
            <person name="Bloem J."/>
            <person name="Labutti K."/>
            <person name="Salamov A."/>
            <person name="Andreopoulos B."/>
            <person name="Baker S."/>
            <person name="Barry K."/>
            <person name="Bills G."/>
            <person name="Bluhm B."/>
            <person name="Cannon C."/>
            <person name="Castanera R."/>
            <person name="Culley D."/>
            <person name="Daum C."/>
            <person name="Ezra D."/>
            <person name="Gonzalez J."/>
            <person name="Henrissat B."/>
            <person name="Kuo A."/>
            <person name="Liang C."/>
            <person name="Lipzen A."/>
            <person name="Lutzoni F."/>
            <person name="Magnuson J."/>
            <person name="Mondo S."/>
            <person name="Nolan M."/>
            <person name="Ohm R."/>
            <person name="Pangilinan J."/>
            <person name="Park H.-J."/>
            <person name="Ramirez L."/>
            <person name="Alfaro M."/>
            <person name="Sun H."/>
            <person name="Tritt A."/>
            <person name="Yoshinaga Y."/>
            <person name="Zwiers L.-H."/>
            <person name="Turgeon B."/>
            <person name="Goodwin S."/>
            <person name="Spatafora J."/>
            <person name="Crous P."/>
            <person name="Grigoriev I."/>
        </authorList>
    </citation>
    <scope>NUCLEOTIDE SEQUENCE</scope>
    <source>
        <strain evidence="2">CBS 121167</strain>
    </source>
</reference>
<feature type="transmembrane region" description="Helical" evidence="1">
    <location>
        <begin position="43"/>
        <end position="64"/>
    </location>
</feature>
<evidence type="ECO:0000256" key="1">
    <source>
        <dbReference type="SAM" id="Phobius"/>
    </source>
</evidence>
<protein>
    <submittedName>
        <fullName evidence="2">Uncharacterized protein</fullName>
    </submittedName>
</protein>
<evidence type="ECO:0000313" key="3">
    <source>
        <dbReference type="Proteomes" id="UP000799438"/>
    </source>
</evidence>